<dbReference type="Proteomes" id="UP000025241">
    <property type="component" value="Chromosome I"/>
</dbReference>
<name>A0A024HHU7_PSEKB</name>
<protein>
    <recommendedName>
        <fullName evidence="3">Glycolipid-binding domain-containing protein</fullName>
    </recommendedName>
</protein>
<dbReference type="InterPro" id="IPR009467">
    <property type="entry name" value="Glycolipid-bd_prot_put"/>
</dbReference>
<proteinExistence type="predicted"/>
<gene>
    <name evidence="1" type="ORF">PKB_2867</name>
</gene>
<dbReference type="PATRIC" id="fig|1301098.3.peg.2887"/>
<dbReference type="STRING" id="1301098.PKB_2867"/>
<dbReference type="EMBL" id="HG322950">
    <property type="protein sequence ID" value="CDF84214.1"/>
    <property type="molecule type" value="Genomic_DNA"/>
</dbReference>
<sequence>MNRVLTWEGIWQAPAASWERLQLQDGRADSQLRVAAADGQPPYQLEYRLEWDSAWCLREAELAVEAESFQRHLLLLADGKGHWALGDGSPLAELDGCLDIDIWPSPFTNTFPIRRLGLGDGQAAELDVVYIEAPQLKPVRMRQGYTRQDARHYLYRNLEGSGFQALLEVDEHGLVLDYPTLFRRV</sequence>
<dbReference type="AlphaFoldDB" id="A0A024HHU7"/>
<dbReference type="HOGENOM" id="CLU_055771_2_1_6"/>
<dbReference type="Pfam" id="PF06475">
    <property type="entry name" value="Glycolipid_bind"/>
    <property type="match status" value="1"/>
</dbReference>
<reference evidence="1 2" key="1">
    <citation type="submission" date="2013-03" db="EMBL/GenBank/DDBJ databases">
        <authorList>
            <person name="Linke B."/>
        </authorList>
    </citation>
    <scope>NUCLEOTIDE SEQUENCE [LARGE SCALE GENOMIC DNA]</scope>
    <source>
        <strain evidence="1 2">B13</strain>
    </source>
</reference>
<evidence type="ECO:0008006" key="3">
    <source>
        <dbReference type="Google" id="ProtNLM"/>
    </source>
</evidence>
<dbReference type="RefSeq" id="WP_043252667.1">
    <property type="nucleotide sequence ID" value="NZ_HG322950.1"/>
</dbReference>
<organism evidence="1 2">
    <name type="scientific">Pseudomonas knackmussii (strain DSM 6978 / CCUG 54928 / LMG 23759 / B13)</name>
    <dbReference type="NCBI Taxonomy" id="1301098"/>
    <lineage>
        <taxon>Bacteria</taxon>
        <taxon>Pseudomonadati</taxon>
        <taxon>Pseudomonadota</taxon>
        <taxon>Gammaproteobacteria</taxon>
        <taxon>Pseudomonadales</taxon>
        <taxon>Pseudomonadaceae</taxon>
        <taxon>Pseudomonas</taxon>
    </lineage>
</organism>
<evidence type="ECO:0000313" key="2">
    <source>
        <dbReference type="Proteomes" id="UP000025241"/>
    </source>
</evidence>
<keyword evidence="2" id="KW-1185">Reference proteome</keyword>
<evidence type="ECO:0000313" key="1">
    <source>
        <dbReference type="EMBL" id="CDF84214.1"/>
    </source>
</evidence>
<dbReference type="KEGG" id="pkc:PKB_2867"/>
<dbReference type="eggNOG" id="COG3554">
    <property type="taxonomic scope" value="Bacteria"/>
</dbReference>
<dbReference type="OrthoDB" id="9814791at2"/>
<reference evidence="1 2" key="2">
    <citation type="submission" date="2014-05" db="EMBL/GenBank/DDBJ databases">
        <title>Genome sequence of the 3-chlorobenzoate degrading bacterium Pseudomonas knackmussii B13 shows multiple evidence for horizontal gene transfer.</title>
        <authorList>
            <person name="Miyazaki R."/>
            <person name="Bertelli C."/>
            <person name="Falquet L."/>
            <person name="Robinson-Rechavi M."/>
            <person name="Gharib W."/>
            <person name="Roy S."/>
            <person name="Van der Meer J.R."/>
        </authorList>
    </citation>
    <scope>NUCLEOTIDE SEQUENCE [LARGE SCALE GENOMIC DNA]</scope>
    <source>
        <strain evidence="1 2">B13</strain>
    </source>
</reference>
<accession>A0A024HHU7</accession>
<dbReference type="SUPFAM" id="SSF159275">
    <property type="entry name" value="PA1994-like"/>
    <property type="match status" value="1"/>
</dbReference>